<dbReference type="AlphaFoldDB" id="D5MI25"/>
<evidence type="ECO:0000313" key="3">
    <source>
        <dbReference type="Proteomes" id="UP000006898"/>
    </source>
</evidence>
<name>D5MI25_METO1</name>
<dbReference type="InterPro" id="IPR009241">
    <property type="entry name" value="HigB-like"/>
</dbReference>
<keyword evidence="1" id="KW-0812">Transmembrane</keyword>
<keyword evidence="1" id="KW-1133">Transmembrane helix</keyword>
<dbReference type="KEGG" id="mox:DAMO_2268"/>
<reference evidence="2 3" key="1">
    <citation type="journal article" date="2010" name="Nature">
        <title>Nitrite-driven anaerobic methane oxidation by oxygenic bacteria.</title>
        <authorList>
            <person name="Ettwig K.F."/>
            <person name="Butler M.K."/>
            <person name="Le Paslier D."/>
            <person name="Pelletier E."/>
            <person name="Mangenot S."/>
            <person name="Kuypers M.M.M."/>
            <person name="Schreiber F."/>
            <person name="Dutilh B.E."/>
            <person name="Zedelius J."/>
            <person name="de Beer D."/>
            <person name="Gloerich J."/>
            <person name="Wessels H.J.C.T."/>
            <person name="van Allen T."/>
            <person name="Luesken F."/>
            <person name="Wu M."/>
            <person name="van de Pas-Schoonen K.T."/>
            <person name="Op den Camp H.J.M."/>
            <person name="Janssen-Megens E.M."/>
            <person name="Francoijs K-J."/>
            <person name="Stunnenberg H."/>
            <person name="Weissenbach J."/>
            <person name="Jetten M.S.M."/>
            <person name="Strous M."/>
        </authorList>
    </citation>
    <scope>NUCLEOTIDE SEQUENCE [LARGE SCALE GENOMIC DNA]</scope>
</reference>
<evidence type="ECO:0000313" key="2">
    <source>
        <dbReference type="EMBL" id="CBE69318.1"/>
    </source>
</evidence>
<dbReference type="STRING" id="671143.DAMO_2268"/>
<evidence type="ECO:0000256" key="1">
    <source>
        <dbReference type="SAM" id="Phobius"/>
    </source>
</evidence>
<evidence type="ECO:0008006" key="4">
    <source>
        <dbReference type="Google" id="ProtNLM"/>
    </source>
</evidence>
<feature type="transmembrane region" description="Helical" evidence="1">
    <location>
        <begin position="55"/>
        <end position="72"/>
    </location>
</feature>
<dbReference type="Proteomes" id="UP000006898">
    <property type="component" value="Chromosome"/>
</dbReference>
<protein>
    <recommendedName>
        <fullName evidence="4">Type II toxin-antitoxin system RelE/ParE family toxin</fullName>
    </recommendedName>
</protein>
<accession>D5MI25</accession>
<organism evidence="2 3">
    <name type="scientific">Methylomirabilis oxygeniifera</name>
    <dbReference type="NCBI Taxonomy" id="671143"/>
    <lineage>
        <taxon>Bacteria</taxon>
        <taxon>Candidatus Methylomirabilota</taxon>
        <taxon>Candidatus Methylomirabilia</taxon>
        <taxon>Candidatus Methylomirabilales</taxon>
        <taxon>Candidatus Methylomirabilaceae</taxon>
        <taxon>Candidatus Methylomirabilis</taxon>
    </lineage>
</organism>
<dbReference type="Pfam" id="PF05973">
    <property type="entry name" value="Gp49"/>
    <property type="match status" value="1"/>
</dbReference>
<sequence>MDYIRTQVTAHRAKIGRALQYLEDTGHQARRPQVDYLGDDIYELRVAIDRHQHRLLYFFHGQSIIVVAIGILKNEGRVPPSAITRARTARADWLERCGGKT</sequence>
<keyword evidence="1" id="KW-0472">Membrane</keyword>
<dbReference type="eggNOG" id="COG4679">
    <property type="taxonomic scope" value="Bacteria"/>
</dbReference>
<dbReference type="EMBL" id="FP565575">
    <property type="protein sequence ID" value="CBE69318.1"/>
    <property type="molecule type" value="Genomic_DNA"/>
</dbReference>
<proteinExistence type="predicted"/>
<gene>
    <name evidence="2" type="ORF">DAMO_2268</name>
</gene>
<dbReference type="HOGENOM" id="CLU_122734_0_1_0"/>